<name>A0AC34QH41_9BILA</name>
<protein>
    <submittedName>
        <fullName evidence="2">FIT family protein</fullName>
    </submittedName>
</protein>
<proteinExistence type="predicted"/>
<organism evidence="1 2">
    <name type="scientific">Panagrolaimus sp. JU765</name>
    <dbReference type="NCBI Taxonomy" id="591449"/>
    <lineage>
        <taxon>Eukaryota</taxon>
        <taxon>Metazoa</taxon>
        <taxon>Ecdysozoa</taxon>
        <taxon>Nematoda</taxon>
        <taxon>Chromadorea</taxon>
        <taxon>Rhabditida</taxon>
        <taxon>Tylenchina</taxon>
        <taxon>Panagrolaimomorpha</taxon>
        <taxon>Panagrolaimoidea</taxon>
        <taxon>Panagrolaimidae</taxon>
        <taxon>Panagrolaimus</taxon>
    </lineage>
</organism>
<reference evidence="2" key="1">
    <citation type="submission" date="2022-11" db="UniProtKB">
        <authorList>
            <consortium name="WormBaseParasite"/>
        </authorList>
    </citation>
    <scope>IDENTIFICATION</scope>
</reference>
<dbReference type="Proteomes" id="UP000887576">
    <property type="component" value="Unplaced"/>
</dbReference>
<evidence type="ECO:0000313" key="1">
    <source>
        <dbReference type="Proteomes" id="UP000887576"/>
    </source>
</evidence>
<evidence type="ECO:0000313" key="2">
    <source>
        <dbReference type="WBParaSite" id="JU765_v2.g16186.t1"/>
    </source>
</evidence>
<accession>A0AC34QH41</accession>
<dbReference type="WBParaSite" id="JU765_v2.g16186.t1">
    <property type="protein sequence ID" value="JU765_v2.g16186.t1"/>
    <property type="gene ID" value="JU765_v2.g16186"/>
</dbReference>
<sequence length="332" mass="38721">MSQERKRRDSGSTLVNDVHHVLMETGTQLARKLLFISTDKKAIFYFLFVFLVSLFAAYSPLSDDWYFAKKNNIFNQYGTKVGWFWTLITVGPFMWLTSDDWYFAKKNNIFNQYGTKVGWFWTLITVGPFMWLTSYLHHNSNLKAAQHLVRLVVATGIWYFVTHTFVHIEKTTGRCIGSPHSLRHQCHDSGGKWAPGIDISGHCFLLIYNILILSEESISFKNWPRTARKSISFKNWPRTARSTASRLATVNDVENFKRVTMSVQGLFILLFFFHLFWDFQLLTTCLYYHTLNHKVLGAATAIIAWFLTYRIAFPNFFPGMPIRRPMKVFPNC</sequence>